<dbReference type="InParanoid" id="A0A0C3PA64"/>
<evidence type="ECO:0000313" key="1">
    <source>
        <dbReference type="EMBL" id="KIO04459.1"/>
    </source>
</evidence>
<dbReference type="EMBL" id="KN831971">
    <property type="protein sequence ID" value="KIO04459.1"/>
    <property type="molecule type" value="Genomic_DNA"/>
</dbReference>
<gene>
    <name evidence="1" type="ORF">M404DRAFT_1000573</name>
</gene>
<keyword evidence="2" id="KW-1185">Reference proteome</keyword>
<protein>
    <submittedName>
        <fullName evidence="1">Uncharacterized protein</fullName>
    </submittedName>
</protein>
<dbReference type="Proteomes" id="UP000054217">
    <property type="component" value="Unassembled WGS sequence"/>
</dbReference>
<reference evidence="2" key="2">
    <citation type="submission" date="2015-01" db="EMBL/GenBank/DDBJ databases">
        <title>Evolutionary Origins and Diversification of the Mycorrhizal Mutualists.</title>
        <authorList>
            <consortium name="DOE Joint Genome Institute"/>
            <consortium name="Mycorrhizal Genomics Consortium"/>
            <person name="Kohler A."/>
            <person name="Kuo A."/>
            <person name="Nagy L.G."/>
            <person name="Floudas D."/>
            <person name="Copeland A."/>
            <person name="Barry K.W."/>
            <person name="Cichocki N."/>
            <person name="Veneault-Fourrey C."/>
            <person name="LaButti K."/>
            <person name="Lindquist E.A."/>
            <person name="Lipzen A."/>
            <person name="Lundell T."/>
            <person name="Morin E."/>
            <person name="Murat C."/>
            <person name="Riley R."/>
            <person name="Ohm R."/>
            <person name="Sun H."/>
            <person name="Tunlid A."/>
            <person name="Henrissat B."/>
            <person name="Grigoriev I.V."/>
            <person name="Hibbett D.S."/>
            <person name="Martin F."/>
        </authorList>
    </citation>
    <scope>NUCLEOTIDE SEQUENCE [LARGE SCALE GENOMIC DNA]</scope>
    <source>
        <strain evidence="2">Marx 270</strain>
    </source>
</reference>
<dbReference type="AlphaFoldDB" id="A0A0C3PA64"/>
<sequence length="53" mass="5806">MDKPSRSGTGSSLAFHPGSCSDIQCNLVVVAWVGECRELMPLQKKEIQSGWKL</sequence>
<evidence type="ECO:0000313" key="2">
    <source>
        <dbReference type="Proteomes" id="UP000054217"/>
    </source>
</evidence>
<reference evidence="1 2" key="1">
    <citation type="submission" date="2014-04" db="EMBL/GenBank/DDBJ databases">
        <authorList>
            <consortium name="DOE Joint Genome Institute"/>
            <person name="Kuo A."/>
            <person name="Kohler A."/>
            <person name="Costa M.D."/>
            <person name="Nagy L.G."/>
            <person name="Floudas D."/>
            <person name="Copeland A."/>
            <person name="Barry K.W."/>
            <person name="Cichocki N."/>
            <person name="Veneault-Fourrey C."/>
            <person name="LaButti K."/>
            <person name="Lindquist E.A."/>
            <person name="Lipzen A."/>
            <person name="Lundell T."/>
            <person name="Morin E."/>
            <person name="Murat C."/>
            <person name="Sun H."/>
            <person name="Tunlid A."/>
            <person name="Henrissat B."/>
            <person name="Grigoriev I.V."/>
            <person name="Hibbett D.S."/>
            <person name="Martin F."/>
            <person name="Nordberg H.P."/>
            <person name="Cantor M.N."/>
            <person name="Hua S.X."/>
        </authorList>
    </citation>
    <scope>NUCLEOTIDE SEQUENCE [LARGE SCALE GENOMIC DNA]</scope>
    <source>
        <strain evidence="1 2">Marx 270</strain>
    </source>
</reference>
<accession>A0A0C3PA64</accession>
<name>A0A0C3PA64_PISTI</name>
<organism evidence="1 2">
    <name type="scientific">Pisolithus tinctorius Marx 270</name>
    <dbReference type="NCBI Taxonomy" id="870435"/>
    <lineage>
        <taxon>Eukaryota</taxon>
        <taxon>Fungi</taxon>
        <taxon>Dikarya</taxon>
        <taxon>Basidiomycota</taxon>
        <taxon>Agaricomycotina</taxon>
        <taxon>Agaricomycetes</taxon>
        <taxon>Agaricomycetidae</taxon>
        <taxon>Boletales</taxon>
        <taxon>Sclerodermatineae</taxon>
        <taxon>Pisolithaceae</taxon>
        <taxon>Pisolithus</taxon>
    </lineage>
</organism>
<dbReference type="HOGENOM" id="CLU_3069676_0_0_1"/>
<proteinExistence type="predicted"/>